<reference evidence="5 6" key="1">
    <citation type="journal article" date="2000" name="Nucleic Acids Res.">
        <title>Complete genome sequence of the alkaliphilic bacterium Bacillus halodurans and genomic sequence comparison with Bacillus subtilis.</title>
        <authorList>
            <person name="Takami H."/>
            <person name="Nakasone K."/>
            <person name="Takaki Y."/>
            <person name="Maeno G."/>
            <person name="Sasaki R."/>
            <person name="Masui N."/>
            <person name="Fuji F."/>
            <person name="Hirama C."/>
            <person name="Nakamura Y."/>
            <person name="Ogasawara N."/>
            <person name="Kuhara S."/>
            <person name="Horikoshi K."/>
        </authorList>
    </citation>
    <scope>NUCLEOTIDE SEQUENCE [LARGE SCALE GENOMIC DNA]</scope>
    <source>
        <strain evidence="6">ATCC BAA-125 / DSM 18197 / FERM 7344 / JCM 9153 / C-125</strain>
    </source>
</reference>
<dbReference type="Gene3D" id="3.90.79.10">
    <property type="entry name" value="Nucleoside Triphosphate Pyrophosphohydrolase"/>
    <property type="match status" value="1"/>
</dbReference>
<comment type="cofactor">
    <cofactor evidence="1">
        <name>Mg(2+)</name>
        <dbReference type="ChEBI" id="CHEBI:18420"/>
    </cofactor>
</comment>
<dbReference type="InterPro" id="IPR020476">
    <property type="entry name" value="Nudix_hydrolase"/>
</dbReference>
<dbReference type="Proteomes" id="UP000001258">
    <property type="component" value="Chromosome"/>
</dbReference>
<dbReference type="InterPro" id="IPR020084">
    <property type="entry name" value="NUDIX_hydrolase_CS"/>
</dbReference>
<evidence type="ECO:0000256" key="3">
    <source>
        <dbReference type="RuleBase" id="RU003476"/>
    </source>
</evidence>
<dbReference type="InterPro" id="IPR015797">
    <property type="entry name" value="NUDIX_hydrolase-like_dom_sf"/>
</dbReference>
<dbReference type="PROSITE" id="PS00893">
    <property type="entry name" value="NUDIX_BOX"/>
    <property type="match status" value="1"/>
</dbReference>
<dbReference type="PRINTS" id="PR00502">
    <property type="entry name" value="NUDIXFAMILY"/>
</dbReference>
<evidence type="ECO:0000259" key="4">
    <source>
        <dbReference type="PROSITE" id="PS51462"/>
    </source>
</evidence>
<name>Q9KBN2_HALH5</name>
<dbReference type="STRING" id="272558.gene:10727791"/>
<proteinExistence type="inferred from homology"/>
<organism evidence="5 6">
    <name type="scientific">Halalkalibacterium halodurans (strain ATCC BAA-125 / DSM 18197 / FERM 7344 / JCM 9153 / C-125)</name>
    <name type="common">Bacillus halodurans</name>
    <dbReference type="NCBI Taxonomy" id="272558"/>
    <lineage>
        <taxon>Bacteria</taxon>
        <taxon>Bacillati</taxon>
        <taxon>Bacillota</taxon>
        <taxon>Bacilli</taxon>
        <taxon>Bacillales</taxon>
        <taxon>Bacillaceae</taxon>
        <taxon>Halalkalibacterium (ex Joshi et al. 2022)</taxon>
    </lineage>
</organism>
<dbReference type="PANTHER" id="PTHR43046:SF2">
    <property type="entry name" value="8-OXO-DGTP DIPHOSPHATASE-RELATED"/>
    <property type="match status" value="1"/>
</dbReference>
<evidence type="ECO:0000256" key="2">
    <source>
        <dbReference type="ARBA" id="ARBA00022801"/>
    </source>
</evidence>
<keyword evidence="2 3" id="KW-0378">Hydrolase</keyword>
<evidence type="ECO:0000256" key="1">
    <source>
        <dbReference type="ARBA" id="ARBA00001946"/>
    </source>
</evidence>
<dbReference type="KEGG" id="bha:BH1893"/>
<feature type="domain" description="Nudix hydrolase" evidence="4">
    <location>
        <begin position="39"/>
        <end position="170"/>
    </location>
</feature>
<dbReference type="SUPFAM" id="SSF55811">
    <property type="entry name" value="Nudix"/>
    <property type="match status" value="1"/>
</dbReference>
<dbReference type="eggNOG" id="COG0494">
    <property type="taxonomic scope" value="Bacteria"/>
</dbReference>
<dbReference type="PIR" id="E83886">
    <property type="entry name" value="E83886"/>
</dbReference>
<dbReference type="CDD" id="cd04677">
    <property type="entry name" value="NUDIX_Hydrolase"/>
    <property type="match status" value="1"/>
</dbReference>
<evidence type="ECO:0000313" key="6">
    <source>
        <dbReference type="Proteomes" id="UP000001258"/>
    </source>
</evidence>
<dbReference type="EMBL" id="BA000004">
    <property type="protein sequence ID" value="BAB05612.1"/>
    <property type="molecule type" value="Genomic_DNA"/>
</dbReference>
<dbReference type="PROSITE" id="PS51462">
    <property type="entry name" value="NUDIX"/>
    <property type="match status" value="1"/>
</dbReference>
<dbReference type="Pfam" id="PF00293">
    <property type="entry name" value="NUDIX"/>
    <property type="match status" value="1"/>
</dbReference>
<sequence>MKGRPIKEFSLVMDLSQAKKGADKMGYMEDLRKRVGTRPLILPASVVIILNEQDEILLQKRLDGRWGLPGGLMELGESFEETAKREILEETGLTIKNVTFLDVFSGKDLYVKVENGDEFYAVTALFMTREVAGGIQMDPRESLDLQYIALDQFPPNVTRTSKIFLDRFMELK</sequence>
<gene>
    <name evidence="5" type="ordered locus">BH1893</name>
</gene>
<dbReference type="AlphaFoldDB" id="Q9KBN2"/>
<dbReference type="GO" id="GO:0016787">
    <property type="term" value="F:hydrolase activity"/>
    <property type="evidence" value="ECO:0007669"/>
    <property type="project" value="UniProtKB-KW"/>
</dbReference>
<dbReference type="InterPro" id="IPR000086">
    <property type="entry name" value="NUDIX_hydrolase_dom"/>
</dbReference>
<dbReference type="DNASU" id="892705"/>
<comment type="similarity">
    <text evidence="3">Belongs to the Nudix hydrolase family.</text>
</comment>
<dbReference type="PANTHER" id="PTHR43046">
    <property type="entry name" value="GDP-MANNOSE MANNOSYL HYDROLASE"/>
    <property type="match status" value="1"/>
</dbReference>
<keyword evidence="6" id="KW-1185">Reference proteome</keyword>
<dbReference type="HOGENOM" id="CLU_037162_7_0_9"/>
<accession>Q9KBN2</accession>
<protein>
    <submittedName>
        <fullName evidence="5">BH1893 protein</fullName>
    </submittedName>
</protein>
<evidence type="ECO:0000313" key="5">
    <source>
        <dbReference type="EMBL" id="BAB05612.1"/>
    </source>
</evidence>